<keyword evidence="1" id="KW-1133">Transmembrane helix</keyword>
<sequence length="112" mass="12080">MQCQPYRKQKFRVWPFPLNQTPKNGHNIFLTHLKEKIMNLMKLKNKAKYALAATTVAVLSSPVLAEGTLMDTAKEELSGLKAGVLAIGAIAIGIAVAFATIAISKRGARSAS</sequence>
<reference evidence="2" key="1">
    <citation type="submission" date="2009-07" db="EMBL/GenBank/DDBJ databases">
        <authorList>
            <person name="Weinstock G."/>
            <person name="Sodergren E."/>
            <person name="Clifton S."/>
            <person name="Fulton L."/>
            <person name="Fulton B."/>
            <person name="Courtney L."/>
            <person name="Fronick C."/>
            <person name="Harrison M."/>
            <person name="Strong C."/>
            <person name="Farmer C."/>
            <person name="Delahaunty K."/>
            <person name="Markovic C."/>
            <person name="Hall O."/>
            <person name="Minx P."/>
            <person name="Tomlinson C."/>
            <person name="Mitreva M."/>
            <person name="Nelson J."/>
            <person name="Hou S."/>
            <person name="Wollam A."/>
            <person name="Pepin K.H."/>
            <person name="Johnson M."/>
            <person name="Bhonagiri V."/>
            <person name="Nash W.E."/>
            <person name="Warren W."/>
            <person name="Chinwalla A."/>
            <person name="Mardis E.R."/>
            <person name="Wilson R.K."/>
        </authorList>
    </citation>
    <scope>NUCLEOTIDE SEQUENCE [LARGE SCALE GENOMIC DNA]</scope>
    <source>
        <strain evidence="2">ATCC 29256</strain>
    </source>
</reference>
<proteinExistence type="predicted"/>
<feature type="transmembrane region" description="Helical" evidence="1">
    <location>
        <begin position="49"/>
        <end position="70"/>
    </location>
</feature>
<evidence type="ECO:0000256" key="1">
    <source>
        <dbReference type="SAM" id="Phobius"/>
    </source>
</evidence>
<dbReference type="EMBL" id="ACKO02000011">
    <property type="protein sequence ID" value="EET44196.1"/>
    <property type="molecule type" value="Genomic_DNA"/>
</dbReference>
<evidence type="ECO:0000313" key="3">
    <source>
        <dbReference type="Proteomes" id="UP000005365"/>
    </source>
</evidence>
<name>C6M5W8_NEISI</name>
<gene>
    <name evidence="2" type="ORF">NEISICOT_01917</name>
</gene>
<keyword evidence="1" id="KW-0472">Membrane</keyword>
<accession>C6M5W8</accession>
<feature type="transmembrane region" description="Helical" evidence="1">
    <location>
        <begin position="82"/>
        <end position="103"/>
    </location>
</feature>
<dbReference type="AlphaFoldDB" id="C6M5W8"/>
<keyword evidence="1" id="KW-0812">Transmembrane</keyword>
<comment type="caution">
    <text evidence="2">The sequence shown here is derived from an EMBL/GenBank/DDBJ whole genome shotgun (WGS) entry which is preliminary data.</text>
</comment>
<keyword evidence="3" id="KW-1185">Reference proteome</keyword>
<evidence type="ECO:0000313" key="2">
    <source>
        <dbReference type="EMBL" id="EET44196.1"/>
    </source>
</evidence>
<organism evidence="2 3">
    <name type="scientific">Neisseria sicca ATCC 29256</name>
    <dbReference type="NCBI Taxonomy" id="547045"/>
    <lineage>
        <taxon>Bacteria</taxon>
        <taxon>Pseudomonadati</taxon>
        <taxon>Pseudomonadota</taxon>
        <taxon>Betaproteobacteria</taxon>
        <taxon>Neisseriales</taxon>
        <taxon>Neisseriaceae</taxon>
        <taxon>Neisseria</taxon>
    </lineage>
</organism>
<dbReference type="Proteomes" id="UP000005365">
    <property type="component" value="Unassembled WGS sequence"/>
</dbReference>
<protein>
    <submittedName>
        <fullName evidence="2">Uncharacterized protein</fullName>
    </submittedName>
</protein>